<dbReference type="PANTHER" id="PTHR31435:SF9">
    <property type="entry name" value="PROTEIN NATD1"/>
    <property type="match status" value="1"/>
</dbReference>
<dbReference type="Pfam" id="PF14542">
    <property type="entry name" value="Acetyltransf_CG"/>
    <property type="match status" value="1"/>
</dbReference>
<dbReference type="OrthoDB" id="74247at2759"/>
<name>A0A1V9Z6D6_ACHHY</name>
<comment type="caution">
    <text evidence="2">The sequence shown here is derived from an EMBL/GenBank/DDBJ whole genome shotgun (WGS) entry which is preliminary data.</text>
</comment>
<evidence type="ECO:0000313" key="2">
    <source>
        <dbReference type="EMBL" id="OQR93546.1"/>
    </source>
</evidence>
<reference evidence="2 3" key="1">
    <citation type="journal article" date="2014" name="Genome Biol. Evol.">
        <title>The secreted proteins of Achlya hypogyna and Thraustotheca clavata identify the ancestral oomycete secretome and reveal gene acquisitions by horizontal gene transfer.</title>
        <authorList>
            <person name="Misner I."/>
            <person name="Blouin N."/>
            <person name="Leonard G."/>
            <person name="Richards T.A."/>
            <person name="Lane C.E."/>
        </authorList>
    </citation>
    <scope>NUCLEOTIDE SEQUENCE [LARGE SCALE GENOMIC DNA]</scope>
    <source>
        <strain evidence="2 3">ATCC 48635</strain>
    </source>
</reference>
<dbReference type="InterPro" id="IPR016181">
    <property type="entry name" value="Acyl_CoA_acyltransferase"/>
</dbReference>
<dbReference type="InterPro" id="IPR045057">
    <property type="entry name" value="Gcn5-rel_NAT"/>
</dbReference>
<feature type="domain" description="N-acetyltransferase" evidence="1">
    <location>
        <begin position="14"/>
        <end position="104"/>
    </location>
</feature>
<dbReference type="EMBL" id="JNBR01000404">
    <property type="protein sequence ID" value="OQR93546.1"/>
    <property type="molecule type" value="Genomic_DNA"/>
</dbReference>
<dbReference type="PROSITE" id="PS51729">
    <property type="entry name" value="GNAT_YJDJ"/>
    <property type="match status" value="1"/>
</dbReference>
<dbReference type="CDD" id="cd04301">
    <property type="entry name" value="NAT_SF"/>
    <property type="match status" value="1"/>
</dbReference>
<dbReference type="Gene3D" id="3.40.630.30">
    <property type="match status" value="1"/>
</dbReference>
<dbReference type="AlphaFoldDB" id="A0A1V9Z6D6"/>
<sequence length="104" mass="11574">MAASALRSLARRVRHIPNVLQFTCEAQSPSSHMTTLLGFLEYRIQGNVMDLRRTYVLPEGRGGGVAKALCEEAFHYAEARNLTIRPSCSYVAEKYVKRQSSGAL</sequence>
<dbReference type="PANTHER" id="PTHR31435">
    <property type="entry name" value="PROTEIN NATD1"/>
    <property type="match status" value="1"/>
</dbReference>
<gene>
    <name evidence="2" type="ORF">ACHHYP_02463</name>
</gene>
<dbReference type="Proteomes" id="UP000243579">
    <property type="component" value="Unassembled WGS sequence"/>
</dbReference>
<proteinExistence type="predicted"/>
<dbReference type="SUPFAM" id="SSF55729">
    <property type="entry name" value="Acyl-CoA N-acyltransferases (Nat)"/>
    <property type="match status" value="1"/>
</dbReference>
<dbReference type="InterPro" id="IPR031165">
    <property type="entry name" value="GNAT_YJDJ"/>
</dbReference>
<evidence type="ECO:0000313" key="3">
    <source>
        <dbReference type="Proteomes" id="UP000243579"/>
    </source>
</evidence>
<organism evidence="2 3">
    <name type="scientific">Achlya hypogyna</name>
    <name type="common">Oomycete</name>
    <name type="synonym">Protoachlya hypogyna</name>
    <dbReference type="NCBI Taxonomy" id="1202772"/>
    <lineage>
        <taxon>Eukaryota</taxon>
        <taxon>Sar</taxon>
        <taxon>Stramenopiles</taxon>
        <taxon>Oomycota</taxon>
        <taxon>Saprolegniomycetes</taxon>
        <taxon>Saprolegniales</taxon>
        <taxon>Achlyaceae</taxon>
        <taxon>Achlya</taxon>
    </lineage>
</organism>
<accession>A0A1V9Z6D6</accession>
<keyword evidence="3" id="KW-1185">Reference proteome</keyword>
<protein>
    <recommendedName>
        <fullName evidence="1">N-acetyltransferase domain-containing protein</fullName>
    </recommendedName>
</protein>
<evidence type="ECO:0000259" key="1">
    <source>
        <dbReference type="PROSITE" id="PS51729"/>
    </source>
</evidence>